<dbReference type="GO" id="GO:0051015">
    <property type="term" value="F:actin filament binding"/>
    <property type="evidence" value="ECO:0007669"/>
    <property type="project" value="TreeGrafter"/>
</dbReference>
<feature type="compositionally biased region" description="Low complexity" evidence="10">
    <location>
        <begin position="150"/>
        <end position="167"/>
    </location>
</feature>
<evidence type="ECO:0000256" key="9">
    <source>
        <dbReference type="SAM" id="Coils"/>
    </source>
</evidence>
<gene>
    <name evidence="12" type="ordered locus">Cd36_51650</name>
    <name evidence="13" type="ORF">CD36_51650</name>
</gene>
<feature type="region of interest" description="Disordered" evidence="10">
    <location>
        <begin position="1387"/>
        <end position="1422"/>
    </location>
</feature>
<accession>B9WHA6</accession>
<evidence type="ECO:0000256" key="7">
    <source>
        <dbReference type="ARBA" id="ARBA00023203"/>
    </source>
</evidence>
<dbReference type="PRINTS" id="PR00193">
    <property type="entry name" value="MYOSINHEAVY"/>
</dbReference>
<evidence type="ECO:0000256" key="1">
    <source>
        <dbReference type="ARBA" id="ARBA00008314"/>
    </source>
</evidence>
<dbReference type="GO" id="GO:0016459">
    <property type="term" value="C:myosin complex"/>
    <property type="evidence" value="ECO:0007669"/>
    <property type="project" value="UniProtKB-KW"/>
</dbReference>
<evidence type="ECO:0000256" key="5">
    <source>
        <dbReference type="ARBA" id="ARBA00023123"/>
    </source>
</evidence>
<dbReference type="GO" id="GO:0000146">
    <property type="term" value="F:microfilament motor activity"/>
    <property type="evidence" value="ECO:0007669"/>
    <property type="project" value="TreeGrafter"/>
</dbReference>
<dbReference type="GO" id="GO:0005737">
    <property type="term" value="C:cytoplasm"/>
    <property type="evidence" value="ECO:0007669"/>
    <property type="project" value="TreeGrafter"/>
</dbReference>
<dbReference type="PANTHER" id="PTHR13140">
    <property type="entry name" value="MYOSIN"/>
    <property type="match status" value="1"/>
</dbReference>
<dbReference type="Gene3D" id="1.20.120.720">
    <property type="entry name" value="Myosin VI head, motor domain, U50 subdomain"/>
    <property type="match status" value="1"/>
</dbReference>
<feature type="domain" description="Myosin motor" evidence="11">
    <location>
        <begin position="77"/>
        <end position="791"/>
    </location>
</feature>
<evidence type="ECO:0000256" key="4">
    <source>
        <dbReference type="ARBA" id="ARBA00023054"/>
    </source>
</evidence>
<dbReference type="Gene3D" id="3.40.850.10">
    <property type="entry name" value="Kinesin motor domain"/>
    <property type="match status" value="1"/>
</dbReference>
<feature type="compositionally biased region" description="Acidic residues" evidence="10">
    <location>
        <begin position="1387"/>
        <end position="1399"/>
    </location>
</feature>
<evidence type="ECO:0000259" key="11">
    <source>
        <dbReference type="PROSITE" id="PS51456"/>
    </source>
</evidence>
<dbReference type="PROSITE" id="PS51456">
    <property type="entry name" value="MYOSIN_MOTOR"/>
    <property type="match status" value="1"/>
</dbReference>
<dbReference type="Gene3D" id="1.10.10.820">
    <property type="match status" value="1"/>
</dbReference>
<dbReference type="GO" id="GO:0007015">
    <property type="term" value="P:actin filament organization"/>
    <property type="evidence" value="ECO:0007669"/>
    <property type="project" value="TreeGrafter"/>
</dbReference>
<dbReference type="GO" id="GO:0016020">
    <property type="term" value="C:membrane"/>
    <property type="evidence" value="ECO:0007669"/>
    <property type="project" value="TreeGrafter"/>
</dbReference>
<dbReference type="Pfam" id="PF00063">
    <property type="entry name" value="Myosin_head"/>
    <property type="match status" value="1"/>
</dbReference>
<dbReference type="InterPro" id="IPR036961">
    <property type="entry name" value="Kinesin_motor_dom_sf"/>
</dbReference>
<feature type="region of interest" description="Actin-binding" evidence="8">
    <location>
        <begin position="671"/>
        <end position="693"/>
    </location>
</feature>
<feature type="compositionally biased region" description="Gly residues" evidence="10">
    <location>
        <begin position="1406"/>
        <end position="1416"/>
    </location>
</feature>
<comment type="similarity">
    <text evidence="1 8">Belongs to the TRAFAC class myosin-kinesin ATPase superfamily. Myosin family.</text>
</comment>
<evidence type="ECO:0000313" key="12">
    <source>
        <dbReference type="CGD" id="CAL0000163766"/>
    </source>
</evidence>
<evidence type="ECO:0000256" key="8">
    <source>
        <dbReference type="PROSITE-ProRule" id="PRU00782"/>
    </source>
</evidence>
<evidence type="ECO:0000313" key="14">
    <source>
        <dbReference type="Proteomes" id="UP000002605"/>
    </source>
</evidence>
<evidence type="ECO:0000256" key="10">
    <source>
        <dbReference type="SAM" id="MobiDB-lite"/>
    </source>
</evidence>
<feature type="coiled-coil region" evidence="9">
    <location>
        <begin position="863"/>
        <end position="1230"/>
    </location>
</feature>
<dbReference type="FunFam" id="1.20.120.720:FF:000001">
    <property type="entry name" value="Myosin heavy chain, muscle"/>
    <property type="match status" value="1"/>
</dbReference>
<dbReference type="GeneID" id="8048028"/>
<keyword evidence="2 8" id="KW-0547">Nucleotide-binding</keyword>
<keyword evidence="7 8" id="KW-0009">Actin-binding</keyword>
<protein>
    <submittedName>
        <fullName evidence="13">Type II myosin heavy chain, putative</fullName>
    </submittedName>
</protein>
<feature type="binding site" evidence="8">
    <location>
        <begin position="198"/>
        <end position="205"/>
    </location>
    <ligand>
        <name>ATP</name>
        <dbReference type="ChEBI" id="CHEBI:30616"/>
    </ligand>
</feature>
<evidence type="ECO:0000256" key="3">
    <source>
        <dbReference type="ARBA" id="ARBA00022840"/>
    </source>
</evidence>
<dbReference type="VEuPathDB" id="FungiDB:CD36_51650"/>
<organism evidence="13 14">
    <name type="scientific">Candida dubliniensis (strain CD36 / ATCC MYA-646 / CBS 7987 / NCPF 3949 / NRRL Y-17841)</name>
    <name type="common">Yeast</name>
    <dbReference type="NCBI Taxonomy" id="573826"/>
    <lineage>
        <taxon>Eukaryota</taxon>
        <taxon>Fungi</taxon>
        <taxon>Dikarya</taxon>
        <taxon>Ascomycota</taxon>
        <taxon>Saccharomycotina</taxon>
        <taxon>Pichiomycetes</taxon>
        <taxon>Debaryomycetaceae</taxon>
        <taxon>Candida/Lodderomyces clade</taxon>
        <taxon>Candida</taxon>
    </lineage>
</organism>
<dbReference type="RefSeq" id="XP_002420469.1">
    <property type="nucleotide sequence ID" value="XM_002420424.1"/>
</dbReference>
<evidence type="ECO:0000256" key="2">
    <source>
        <dbReference type="ARBA" id="ARBA00022741"/>
    </source>
</evidence>
<feature type="coiled-coil region" evidence="9">
    <location>
        <begin position="1551"/>
        <end position="1780"/>
    </location>
</feature>
<dbReference type="GO" id="GO:0005524">
    <property type="term" value="F:ATP binding"/>
    <property type="evidence" value="ECO:0007669"/>
    <property type="project" value="UniProtKB-UniRule"/>
</dbReference>
<keyword evidence="14" id="KW-1185">Reference proteome</keyword>
<dbReference type="Gene3D" id="3.30.70.1590">
    <property type="match status" value="1"/>
</dbReference>
<dbReference type="Gene3D" id="4.10.270.10">
    <property type="entry name" value="Myosin, subunit A"/>
    <property type="match status" value="1"/>
</dbReference>
<dbReference type="HOGENOM" id="CLU_000192_5_3_1"/>
<keyword evidence="5 8" id="KW-0518">Myosin</keyword>
<dbReference type="Gene3D" id="1.20.58.530">
    <property type="match status" value="1"/>
</dbReference>
<feature type="coiled-coil region" evidence="9">
    <location>
        <begin position="1308"/>
        <end position="1342"/>
    </location>
</feature>
<feature type="coiled-coil region" evidence="9">
    <location>
        <begin position="1448"/>
        <end position="1515"/>
    </location>
</feature>
<dbReference type="FunFam" id="1.10.10.820:FF:000001">
    <property type="entry name" value="Myosin heavy chain"/>
    <property type="match status" value="1"/>
</dbReference>
<dbReference type="CGD" id="CAL0000163766">
    <property type="gene designation" value="Cd36_51650"/>
</dbReference>
<dbReference type="Proteomes" id="UP000002605">
    <property type="component" value="Chromosome 5"/>
</dbReference>
<name>B9WHA6_CANDC</name>
<dbReference type="EMBL" id="FM992692">
    <property type="protein sequence ID" value="CAX41548.1"/>
    <property type="molecule type" value="Genomic_DNA"/>
</dbReference>
<reference evidence="13 14" key="1">
    <citation type="journal article" date="2009" name="Genome Res.">
        <title>Comparative genomics of the fungal pathogens Candida dubliniensis and Candida albicans.</title>
        <authorList>
            <person name="Jackson A.P."/>
            <person name="Gamble J.A."/>
            <person name="Yeomans T."/>
            <person name="Moran G.P."/>
            <person name="Saunders D."/>
            <person name="Harris D."/>
            <person name="Aslett M."/>
            <person name="Barrell J.F."/>
            <person name="Butler G."/>
            <person name="Citiulo F."/>
            <person name="Coleman D.C."/>
            <person name="de Groot P.W.J."/>
            <person name="Goodwin T.J."/>
            <person name="Quail M.A."/>
            <person name="McQuillan J."/>
            <person name="Munro C.A."/>
            <person name="Pain A."/>
            <person name="Poulter R.T."/>
            <person name="Rajandream M.A."/>
            <person name="Renauld H."/>
            <person name="Spiering M.J."/>
            <person name="Tivey A."/>
            <person name="Gow N.A.R."/>
            <person name="Barrell B."/>
            <person name="Sullivan D.J."/>
            <person name="Berriman M."/>
        </authorList>
    </citation>
    <scope>NUCLEOTIDE SEQUENCE [LARGE SCALE GENOMIC DNA]</scope>
    <source>
        <strain evidence="14">CD36 / ATCC MYA-646 / CBS 7987 / NCPF 3949 / NRRL Y-17841</strain>
    </source>
</reference>
<dbReference type="PROSITE" id="PS50096">
    <property type="entry name" value="IQ"/>
    <property type="match status" value="1"/>
</dbReference>
<sequence length="1957" mass="227541">MVSSSRTNDNNHEDPIISKNWVWVPNQQDLFTKGYITDYLPNGKCKVNVVKGQEASHDSTIVVDQDKLENCNPVKFNKCEDMAELTHLNEPSVVYNLYLRYLDDLIYTYSGLFLVAINPYKSLPIYNQSILMKYHQYNNVTTNNNDYKSKNSQNLTSTNNTSNNNNKGQSPPHIFAVAESTFRNLLSNKKDQSILVTGESGAGKTENTKKIIQYLSSITSSNHGNKVDNNNIDTKILQANPILESFGNAKTIKNNNSSRFGKFIQIYFSNTGEISGANINYYLLEKSRVISQSNHERNYHIFYQFLKGYENLPSLGLNKDMSTYNYLSGGKLTINNVDDFKEFNLLVEAFKIMGLTINEMNFIYQVLAIILHLGNINFTSWKSEQANFTNDSPIDKICELLAIDKDLFVQNLLRPKVKAGREFITKSKKPNEVKFAIDAFAKYLYEKLFQFIITKINEKLDQSNTGNDNSNKNNDNNFFIGVLDIAGFEIFEINSFEQLCINYTNEKLQQFFNHHSFILEQSEYLRENINWEFIDFGQDLQPTIDLIETKQPMGILKLLDEECLMPKSSDASFMEKLSKNFSNTHKKFSENKFKNGFIIHHYAGKVEYNVENWLQKNTDPISESILNLLPDSQNELVAEMFINDPHINRPQTNGGGNSKLITASQKHKDQLKTLMDQLESTEPHFVRCILPNLEKRANKFDKNLVLGQLRCNGVLEGIRITRAGYPNRMMFDEFIQRYSIICDNELSSSQARTNCEIILKYVKLNPEDFKVGLTKIFFKNGILGKLEIIRDLALKNIFTDLQKVIRGNLTRLILKQKIKEIQSAQIISRTMVTLDEIKSNSPWMTLFFHVKPLLEDSVKVLDSKKLQENLQTLTVKLKDSEKLTKGLEMDNEKLREQMNTLQDEMINITSIAKEKDDKLSQLRLTENKSKHRIETLEIKLKDFEKQNQDLINEHEKLTRRSLELHDKHNEKVEELNSLNKLHDAAQSELSNLKQQLKEITKLKQDHSKELLKFKQMHDKSIEDSNEKMQRLESLNKKLKADLNSSKDEISNEHGKLQNEIIKLKELCSDYERKQKDSQRTIDSLQIQLKKDEDYKSKYDLKIEEAKEKVTLLKGKVEKKSQEIDQYKSEIKNLKTELASSNSKITQLDKSTKELAVLKSKESKYIEEMESTKQQLSKKIEEYSSIETDYNRLQIELKQMKQTNTEYGTRIAELNSQLSQVTEEAKSKEIEKENQPPNPQFMEEFTHMKLKVNEQTASLRKEKFENKKLSEELQMLKERIMNGSLTSMDLTPKRRSLAIGDKSMITNTVDSFNKEIENLKFQLQQEQGNFQRAENYAIELQKKLNKLLTTRGLNTNTDYEKKFYESQKRITQLESKIGKLLANSGGDYDDTDIDGNDDDWELRSSTGVGGGGGGGGSTSSSARNSLVKSESITAFHNMRGVSQDYIQIYQDITKTLKSTREELNASKTEILRLKALLRESEDELYQVKQENYKASVHDYEQDLAQLKVKHETLLSRNKDINESLEIYKKRSDEYYKKLELAESAIVISKRHEEQATKEMKESKSQLLLVREELRTSSILIKDFRIKVGNLEATIEEKNHQLDSNKEELKQLQDKLNYHLKNFENKELNEKLKEEIKNLNRDLDFKTDIETKLIKENKKLQLDYEDILLVKNNLQNEVEELILQEEKLQNKIDELTNTNRQLENEKLINERKIVNCTKQISGLKELVDEISIERDKLLKDKDILQNDLQNMTTKFDSTTTELKQAHGELDFLKKHLEIQREDSEAIKTELNQSKMSTSFDIRDQQKLRNELLVTKEENFSLSKTNKELNLKVSDLEDKLYSNEQLKYWESKVDTLSKALDGALNEKHESDKIIKDLQRTIKQLEIRVENESQLSKRYNDENFDYQNKINHYKSTIDIIHNENIEKDLQLKSIQRENIEMKESMLMLQKEVLELRERLQV</sequence>
<dbReference type="KEGG" id="cdu:CD36_51650"/>
<dbReference type="InterPro" id="IPR001609">
    <property type="entry name" value="Myosin_head_motor_dom-like"/>
</dbReference>
<dbReference type="OrthoDB" id="6108017at2759"/>
<dbReference type="SMART" id="SM00242">
    <property type="entry name" value="MYSc"/>
    <property type="match status" value="1"/>
</dbReference>
<feature type="region of interest" description="Disordered" evidence="10">
    <location>
        <begin position="142"/>
        <end position="172"/>
    </location>
</feature>
<proteinExistence type="inferred from homology"/>
<dbReference type="CDD" id="cd01377">
    <property type="entry name" value="MYSc_class_II"/>
    <property type="match status" value="1"/>
</dbReference>
<evidence type="ECO:0000313" key="13">
    <source>
        <dbReference type="EMBL" id="CAX41548.1"/>
    </source>
</evidence>
<dbReference type="InterPro" id="IPR027417">
    <property type="entry name" value="P-loop_NTPase"/>
</dbReference>
<keyword evidence="4 9" id="KW-0175">Coiled coil</keyword>
<dbReference type="PANTHER" id="PTHR13140:SF857">
    <property type="entry name" value="MYOSIN-11"/>
    <property type="match status" value="1"/>
</dbReference>
<feature type="coiled-coil region" evidence="9">
    <location>
        <begin position="1864"/>
        <end position="1947"/>
    </location>
</feature>
<dbReference type="eggNOG" id="KOG0161">
    <property type="taxonomic scope" value="Eukaryota"/>
</dbReference>
<evidence type="ECO:0000256" key="6">
    <source>
        <dbReference type="ARBA" id="ARBA00023175"/>
    </source>
</evidence>
<keyword evidence="3 8" id="KW-0067">ATP-binding</keyword>
<keyword evidence="6 8" id="KW-0505">Motor protein</keyword>
<dbReference type="SUPFAM" id="SSF52540">
    <property type="entry name" value="P-loop containing nucleoside triphosphate hydrolases"/>
    <property type="match status" value="1"/>
</dbReference>